<comment type="similarity">
    <text evidence="1">Belongs to the mTERF family.</text>
</comment>
<dbReference type="PANTHER" id="PTHR13068:SF166">
    <property type="entry name" value="TRANSCRIPTION TERMINATION FACTOR MTERF15, MITOCHONDRIAL-LIKE"/>
    <property type="match status" value="1"/>
</dbReference>
<keyword evidence="2" id="KW-0804">Transcription</keyword>
<gene>
    <name evidence="4" type="ORF">COLO4_15816</name>
</gene>
<accession>A0A1R3JL45</accession>
<organism evidence="4 5">
    <name type="scientific">Corchorus olitorius</name>
    <dbReference type="NCBI Taxonomy" id="93759"/>
    <lineage>
        <taxon>Eukaryota</taxon>
        <taxon>Viridiplantae</taxon>
        <taxon>Streptophyta</taxon>
        <taxon>Embryophyta</taxon>
        <taxon>Tracheophyta</taxon>
        <taxon>Spermatophyta</taxon>
        <taxon>Magnoliopsida</taxon>
        <taxon>eudicotyledons</taxon>
        <taxon>Gunneridae</taxon>
        <taxon>Pentapetalae</taxon>
        <taxon>rosids</taxon>
        <taxon>malvids</taxon>
        <taxon>Malvales</taxon>
        <taxon>Malvaceae</taxon>
        <taxon>Grewioideae</taxon>
        <taxon>Apeibeae</taxon>
        <taxon>Corchorus</taxon>
    </lineage>
</organism>
<keyword evidence="2" id="KW-0806">Transcription termination</keyword>
<dbReference type="GO" id="GO:0003676">
    <property type="term" value="F:nucleic acid binding"/>
    <property type="evidence" value="ECO:0007669"/>
    <property type="project" value="InterPro"/>
</dbReference>
<reference evidence="5" key="1">
    <citation type="submission" date="2013-09" db="EMBL/GenBank/DDBJ databases">
        <title>Corchorus olitorius genome sequencing.</title>
        <authorList>
            <person name="Alam M."/>
            <person name="Haque M.S."/>
            <person name="Islam M.S."/>
            <person name="Emdad E.M."/>
            <person name="Islam M.M."/>
            <person name="Ahmed B."/>
            <person name="Halim A."/>
            <person name="Hossen Q.M.M."/>
            <person name="Hossain M.Z."/>
            <person name="Ahmed R."/>
            <person name="Khan M.M."/>
            <person name="Islam R."/>
            <person name="Rashid M.M."/>
            <person name="Khan S.A."/>
            <person name="Rahman M.S."/>
            <person name="Alam M."/>
            <person name="Yahiya A.S."/>
            <person name="Khan M.S."/>
            <person name="Azam M.S."/>
            <person name="Haque T."/>
            <person name="Lashkar M.Z.H."/>
            <person name="Akhand A.I."/>
            <person name="Morshed G."/>
            <person name="Roy S."/>
            <person name="Uddin K.S."/>
            <person name="Rabeya T."/>
            <person name="Hossain A.S."/>
            <person name="Chowdhury A."/>
            <person name="Snigdha A.R."/>
            <person name="Mortoza M.S."/>
            <person name="Matin S.A."/>
            <person name="Hoque S.M.E."/>
            <person name="Islam M.K."/>
            <person name="Roy D.K."/>
            <person name="Haider R."/>
            <person name="Moosa M.M."/>
            <person name="Elias S.M."/>
            <person name="Hasan A.M."/>
            <person name="Jahan S."/>
            <person name="Shafiuddin M."/>
            <person name="Mahmood N."/>
            <person name="Shommy N.S."/>
        </authorList>
    </citation>
    <scope>NUCLEOTIDE SEQUENCE [LARGE SCALE GENOMIC DNA]</scope>
    <source>
        <strain evidence="5">cv. O-4</strain>
    </source>
</reference>
<evidence type="ECO:0000313" key="5">
    <source>
        <dbReference type="Proteomes" id="UP000187203"/>
    </source>
</evidence>
<name>A0A1R3JL45_9ROSI</name>
<dbReference type="Proteomes" id="UP000187203">
    <property type="component" value="Unassembled WGS sequence"/>
</dbReference>
<evidence type="ECO:0000256" key="1">
    <source>
        <dbReference type="ARBA" id="ARBA00007692"/>
    </source>
</evidence>
<dbReference type="Pfam" id="PF02536">
    <property type="entry name" value="mTERF"/>
    <property type="match status" value="1"/>
</dbReference>
<dbReference type="STRING" id="93759.A0A1R3JL45"/>
<evidence type="ECO:0000256" key="3">
    <source>
        <dbReference type="ARBA" id="ARBA00022946"/>
    </source>
</evidence>
<dbReference type="PANTHER" id="PTHR13068">
    <property type="entry name" value="CGI-12 PROTEIN-RELATED"/>
    <property type="match status" value="1"/>
</dbReference>
<keyword evidence="5" id="KW-1185">Reference proteome</keyword>
<keyword evidence="2" id="KW-0805">Transcription regulation</keyword>
<proteinExistence type="inferred from homology"/>
<sequence length="139" mass="16152">MFLRNGVCLSSEEQIWEAFLKYPRVMSASEDKIAKTMEFLVNTMGIQPSVIAKPGVVFRRSLEKHIVPRGLFVQDLISNGIAIEFTFSSLFDISDEYFLNRFVYRFKDKAPELLKLYKQKVDAAAGGKYKTQKIHWTFW</sequence>
<comment type="caution">
    <text evidence="4">The sequence shown here is derived from an EMBL/GenBank/DDBJ whole genome shotgun (WGS) entry which is preliminary data.</text>
</comment>
<dbReference type="Gene3D" id="1.25.70.10">
    <property type="entry name" value="Transcription termination factor 3, mitochondrial"/>
    <property type="match status" value="1"/>
</dbReference>
<evidence type="ECO:0000256" key="2">
    <source>
        <dbReference type="ARBA" id="ARBA00022472"/>
    </source>
</evidence>
<evidence type="ECO:0000313" key="4">
    <source>
        <dbReference type="EMBL" id="OMO95535.1"/>
    </source>
</evidence>
<protein>
    <submittedName>
        <fullName evidence="4">Mitochodrial transcription termination factor-related protein</fullName>
    </submittedName>
</protein>
<dbReference type="InterPro" id="IPR003690">
    <property type="entry name" value="MTERF"/>
</dbReference>
<dbReference type="EMBL" id="AWUE01015824">
    <property type="protein sequence ID" value="OMO95535.1"/>
    <property type="molecule type" value="Genomic_DNA"/>
</dbReference>
<dbReference type="AlphaFoldDB" id="A0A1R3JL45"/>
<dbReference type="GO" id="GO:0006353">
    <property type="term" value="P:DNA-templated transcription termination"/>
    <property type="evidence" value="ECO:0007669"/>
    <property type="project" value="UniProtKB-KW"/>
</dbReference>
<keyword evidence="3" id="KW-0809">Transit peptide</keyword>
<dbReference type="SMART" id="SM00733">
    <property type="entry name" value="Mterf"/>
    <property type="match status" value="1"/>
</dbReference>
<dbReference type="OrthoDB" id="1001023at2759"/>
<dbReference type="InterPro" id="IPR038538">
    <property type="entry name" value="MTERF_sf"/>
</dbReference>